<feature type="repeat" description="ANK" evidence="8">
    <location>
        <begin position="175"/>
        <end position="207"/>
    </location>
</feature>
<dbReference type="PANTHER" id="PTHR24186">
    <property type="entry name" value="PROTEIN PHOSPHATASE 1 REGULATORY SUBUNIT"/>
    <property type="match status" value="1"/>
</dbReference>
<feature type="repeat" description="ANK" evidence="8">
    <location>
        <begin position="127"/>
        <end position="150"/>
    </location>
</feature>
<evidence type="ECO:0000256" key="1">
    <source>
        <dbReference type="ARBA" id="ARBA00004141"/>
    </source>
</evidence>
<feature type="repeat" description="ANK" evidence="8">
    <location>
        <begin position="312"/>
        <end position="335"/>
    </location>
</feature>
<evidence type="ECO:0000313" key="12">
    <source>
        <dbReference type="EMBL" id="QCD83998.1"/>
    </source>
</evidence>
<reference evidence="12 13" key="1">
    <citation type="submission" date="2019-04" db="EMBL/GenBank/DDBJ databases">
        <title>An improved genome assembly and genetic linkage map for asparagus bean, Vigna unguiculata ssp. sesquipedialis.</title>
        <authorList>
            <person name="Xia Q."/>
            <person name="Zhang R."/>
            <person name="Dong Y."/>
        </authorList>
    </citation>
    <scope>NUCLEOTIDE SEQUENCE [LARGE SCALE GENOMIC DNA]</scope>
    <source>
        <tissue evidence="12">Leaf</tissue>
    </source>
</reference>
<dbReference type="Proteomes" id="UP000501690">
    <property type="component" value="Linkage Group LG2"/>
</dbReference>
<dbReference type="Pfam" id="PF13962">
    <property type="entry name" value="PGG"/>
    <property type="match status" value="1"/>
</dbReference>
<comment type="subcellular location">
    <subcellularLocation>
        <location evidence="2">Cell membrane</location>
        <topology evidence="2">Peripheral membrane protein</topology>
        <orientation evidence="2">Cytoplasmic side</orientation>
    </subcellularLocation>
    <subcellularLocation>
        <location evidence="1">Membrane</location>
        <topology evidence="1">Multi-pass membrane protein</topology>
    </subcellularLocation>
</comment>
<feature type="transmembrane region" description="Helical" evidence="10">
    <location>
        <begin position="552"/>
        <end position="570"/>
    </location>
</feature>
<evidence type="ECO:0000256" key="3">
    <source>
        <dbReference type="ARBA" id="ARBA00022692"/>
    </source>
</evidence>
<evidence type="ECO:0000256" key="8">
    <source>
        <dbReference type="PROSITE-ProRule" id="PRU00023"/>
    </source>
</evidence>
<keyword evidence="7 10" id="KW-0472">Membrane</keyword>
<dbReference type="Pfam" id="PF00023">
    <property type="entry name" value="Ank"/>
    <property type="match status" value="1"/>
</dbReference>
<evidence type="ECO:0000256" key="5">
    <source>
        <dbReference type="ARBA" id="ARBA00022989"/>
    </source>
</evidence>
<dbReference type="PROSITE" id="PS50297">
    <property type="entry name" value="ANK_REP_REGION"/>
    <property type="match status" value="4"/>
</dbReference>
<dbReference type="InterPro" id="IPR026961">
    <property type="entry name" value="PGG_dom"/>
</dbReference>
<keyword evidence="5 10" id="KW-1133">Transmembrane helix</keyword>
<dbReference type="PROSITE" id="PS50088">
    <property type="entry name" value="ANK_REPEAT"/>
    <property type="match status" value="4"/>
</dbReference>
<gene>
    <name evidence="12" type="ORF">DEO72_LG2g4348</name>
</gene>
<dbReference type="GO" id="GO:0005886">
    <property type="term" value="C:plasma membrane"/>
    <property type="evidence" value="ECO:0007669"/>
    <property type="project" value="UniProtKB-SubCell"/>
</dbReference>
<name>A0A4D6L685_VIGUN</name>
<feature type="transmembrane region" description="Helical" evidence="10">
    <location>
        <begin position="468"/>
        <end position="486"/>
    </location>
</feature>
<protein>
    <submittedName>
        <fullName evidence="12">Ankyrin</fullName>
    </submittedName>
</protein>
<evidence type="ECO:0000259" key="11">
    <source>
        <dbReference type="Pfam" id="PF13962"/>
    </source>
</evidence>
<keyword evidence="4" id="KW-0677">Repeat</keyword>
<sequence>MVEEIMEATNQVAAVSPASPQETEGSNNNITRIHPTLYFAALKGNFQELIQVQNLETLVTPNKNTILHIHLTSTTTQKTGIRSSASFLLQTIQGKRPDLTVKVGVSEEFVGQILEKCRGLVLLPNAKGETPLHIAAKNGHSGVAKLLVEHVKAFPPDIEHGVGAEQKFMRATNNEKDTALHEAVRYNHIQVVKILLEMDPHYSYHANKADETPLYLASKGRYQKVACEILSNIKSPAYEGPNNQTALHAAVINQDIEMARELLKNEYVKLAVKHADKEGRNPLHYAVKKGNKVLTELLLEQNTSIAYMQDKNGMTALHIAAAYGSWQIVETIIKRYPDCSEIVDNKGQNFIHYAVNKGRLFIVIRIKRNLSMDHLFNEKDVYGNTPLHPQSGFLIFFPIISALRRRAIVLKLAYASREDLNALLTTQDPIEQLKLGEEKQNEQFDKKPKNELEKSVGRFFTKEAKETHLLVATLIATVSFAAGITLPGGTIQDGEHKSTPIMRDKASFIVFTVSNTLAMLLATAAAHIHLFTPLITKANWKVHFLCELALRFTLRALLAMIVAFAVATYAVLESSLLGIALVTLVSLYFFMVPCLKASMARI</sequence>
<keyword evidence="6 8" id="KW-0040">ANK repeat</keyword>
<dbReference type="SMART" id="SM00248">
    <property type="entry name" value="ANK"/>
    <property type="match status" value="6"/>
</dbReference>
<feature type="compositionally biased region" description="Polar residues" evidence="9">
    <location>
        <begin position="8"/>
        <end position="27"/>
    </location>
</feature>
<proteinExistence type="predicted"/>
<dbReference type="Pfam" id="PF12796">
    <property type="entry name" value="Ank_2"/>
    <property type="match status" value="2"/>
</dbReference>
<dbReference type="InterPro" id="IPR036770">
    <property type="entry name" value="Ankyrin_rpt-contain_sf"/>
</dbReference>
<feature type="transmembrane region" description="Helical" evidence="10">
    <location>
        <begin position="576"/>
        <end position="595"/>
    </location>
</feature>
<accession>A0A4D6L685</accession>
<evidence type="ECO:0000256" key="10">
    <source>
        <dbReference type="SAM" id="Phobius"/>
    </source>
</evidence>
<keyword evidence="3 10" id="KW-0812">Transmembrane</keyword>
<keyword evidence="13" id="KW-1185">Reference proteome</keyword>
<feature type="domain" description="PGG" evidence="11">
    <location>
        <begin position="462"/>
        <end position="571"/>
    </location>
</feature>
<evidence type="ECO:0000256" key="6">
    <source>
        <dbReference type="ARBA" id="ARBA00023043"/>
    </source>
</evidence>
<evidence type="ECO:0000256" key="9">
    <source>
        <dbReference type="SAM" id="MobiDB-lite"/>
    </source>
</evidence>
<feature type="transmembrane region" description="Helical" evidence="10">
    <location>
        <begin position="506"/>
        <end position="531"/>
    </location>
</feature>
<evidence type="ECO:0000256" key="2">
    <source>
        <dbReference type="ARBA" id="ARBA00004413"/>
    </source>
</evidence>
<evidence type="ECO:0000313" key="13">
    <source>
        <dbReference type="Proteomes" id="UP000501690"/>
    </source>
</evidence>
<dbReference type="InterPro" id="IPR002110">
    <property type="entry name" value="Ankyrin_rpt"/>
</dbReference>
<organism evidence="12 13">
    <name type="scientific">Vigna unguiculata</name>
    <name type="common">Cowpea</name>
    <dbReference type="NCBI Taxonomy" id="3917"/>
    <lineage>
        <taxon>Eukaryota</taxon>
        <taxon>Viridiplantae</taxon>
        <taxon>Streptophyta</taxon>
        <taxon>Embryophyta</taxon>
        <taxon>Tracheophyta</taxon>
        <taxon>Spermatophyta</taxon>
        <taxon>Magnoliopsida</taxon>
        <taxon>eudicotyledons</taxon>
        <taxon>Gunneridae</taxon>
        <taxon>Pentapetalae</taxon>
        <taxon>rosids</taxon>
        <taxon>fabids</taxon>
        <taxon>Fabales</taxon>
        <taxon>Fabaceae</taxon>
        <taxon>Papilionoideae</taxon>
        <taxon>50 kb inversion clade</taxon>
        <taxon>NPAAA clade</taxon>
        <taxon>indigoferoid/millettioid clade</taxon>
        <taxon>Phaseoleae</taxon>
        <taxon>Vigna</taxon>
    </lineage>
</organism>
<evidence type="ECO:0000256" key="4">
    <source>
        <dbReference type="ARBA" id="ARBA00022737"/>
    </source>
</evidence>
<evidence type="ECO:0000256" key="7">
    <source>
        <dbReference type="ARBA" id="ARBA00023136"/>
    </source>
</evidence>
<dbReference type="EMBL" id="CP039346">
    <property type="protein sequence ID" value="QCD83998.1"/>
    <property type="molecule type" value="Genomic_DNA"/>
</dbReference>
<feature type="repeat" description="ANK" evidence="8">
    <location>
        <begin position="278"/>
        <end position="310"/>
    </location>
</feature>
<dbReference type="AlphaFoldDB" id="A0A4D6L685"/>
<dbReference type="PANTHER" id="PTHR24186:SF53">
    <property type="entry name" value="PGG DOMAIN-CONTAINING PROTEIN"/>
    <property type="match status" value="1"/>
</dbReference>
<feature type="region of interest" description="Disordered" evidence="9">
    <location>
        <begin position="7"/>
        <end position="27"/>
    </location>
</feature>
<dbReference type="Gene3D" id="1.25.40.20">
    <property type="entry name" value="Ankyrin repeat-containing domain"/>
    <property type="match status" value="1"/>
</dbReference>
<dbReference type="SUPFAM" id="SSF48403">
    <property type="entry name" value="Ankyrin repeat"/>
    <property type="match status" value="1"/>
</dbReference>